<dbReference type="FunFam" id="3.30.565.10:FF:000006">
    <property type="entry name" value="Sensor histidine kinase WalK"/>
    <property type="match status" value="1"/>
</dbReference>
<dbReference type="GO" id="GO:0005524">
    <property type="term" value="F:ATP binding"/>
    <property type="evidence" value="ECO:0007669"/>
    <property type="project" value="UniProtKB-KW"/>
</dbReference>
<dbReference type="SMART" id="SM00304">
    <property type="entry name" value="HAMP"/>
    <property type="match status" value="1"/>
</dbReference>
<feature type="transmembrane region" description="Helical" evidence="14">
    <location>
        <begin position="12"/>
        <end position="31"/>
    </location>
</feature>
<dbReference type="SUPFAM" id="SSF47384">
    <property type="entry name" value="Homodimeric domain of signal transducing histidine kinase"/>
    <property type="match status" value="1"/>
</dbReference>
<dbReference type="InterPro" id="IPR003661">
    <property type="entry name" value="HisK_dim/P_dom"/>
</dbReference>
<comment type="subcellular location">
    <subcellularLocation>
        <location evidence="2">Cell membrane</location>
        <topology evidence="2">Multi-pass membrane protein</topology>
    </subcellularLocation>
</comment>
<protein>
    <recommendedName>
        <fullName evidence="3">histidine kinase</fullName>
        <ecNumber evidence="3">2.7.13.3</ecNumber>
    </recommendedName>
</protein>
<keyword evidence="4" id="KW-1003">Cell membrane</keyword>
<keyword evidence="13 14" id="KW-0472">Membrane</keyword>
<evidence type="ECO:0000256" key="11">
    <source>
        <dbReference type="ARBA" id="ARBA00022989"/>
    </source>
</evidence>
<dbReference type="PROSITE" id="PS50109">
    <property type="entry name" value="HIS_KIN"/>
    <property type="match status" value="1"/>
</dbReference>
<keyword evidence="6" id="KW-0808">Transferase</keyword>
<name>A0A923NMH3_9FIRM</name>
<dbReference type="CDD" id="cd00075">
    <property type="entry name" value="HATPase"/>
    <property type="match status" value="1"/>
</dbReference>
<keyword evidence="11 14" id="KW-1133">Transmembrane helix</keyword>
<keyword evidence="12" id="KW-0902">Two-component regulatory system</keyword>
<evidence type="ECO:0000256" key="13">
    <source>
        <dbReference type="ARBA" id="ARBA00023136"/>
    </source>
</evidence>
<dbReference type="EC" id="2.7.13.3" evidence="3"/>
<dbReference type="PANTHER" id="PTHR45528:SF1">
    <property type="entry name" value="SENSOR HISTIDINE KINASE CPXA"/>
    <property type="match status" value="1"/>
</dbReference>
<comment type="catalytic activity">
    <reaction evidence="1">
        <text>ATP + protein L-histidine = ADP + protein N-phospho-L-histidine.</text>
        <dbReference type="EC" id="2.7.13.3"/>
    </reaction>
</comment>
<dbReference type="Pfam" id="PF00512">
    <property type="entry name" value="HisKA"/>
    <property type="match status" value="1"/>
</dbReference>
<dbReference type="InterPro" id="IPR005467">
    <property type="entry name" value="His_kinase_dom"/>
</dbReference>
<evidence type="ECO:0000259" key="16">
    <source>
        <dbReference type="PROSITE" id="PS50885"/>
    </source>
</evidence>
<evidence type="ECO:0000256" key="9">
    <source>
        <dbReference type="ARBA" id="ARBA00022777"/>
    </source>
</evidence>
<dbReference type="InterPro" id="IPR036097">
    <property type="entry name" value="HisK_dim/P_sf"/>
</dbReference>
<dbReference type="FunFam" id="1.10.287.130:FF:000001">
    <property type="entry name" value="Two-component sensor histidine kinase"/>
    <property type="match status" value="1"/>
</dbReference>
<evidence type="ECO:0000256" key="1">
    <source>
        <dbReference type="ARBA" id="ARBA00000085"/>
    </source>
</evidence>
<reference evidence="17" key="1">
    <citation type="submission" date="2020-08" db="EMBL/GenBank/DDBJ databases">
        <title>Genome public.</title>
        <authorList>
            <person name="Liu C."/>
            <person name="Sun Q."/>
        </authorList>
    </citation>
    <scope>NUCLEOTIDE SEQUENCE</scope>
    <source>
        <strain evidence="17">BX12</strain>
    </source>
</reference>
<dbReference type="EMBL" id="JACRYT010000007">
    <property type="protein sequence ID" value="MBC6679877.1"/>
    <property type="molecule type" value="Genomic_DNA"/>
</dbReference>
<dbReference type="SMART" id="SM00388">
    <property type="entry name" value="HisKA"/>
    <property type="match status" value="1"/>
</dbReference>
<dbReference type="RefSeq" id="WP_187302976.1">
    <property type="nucleotide sequence ID" value="NZ_JACRYT010000007.1"/>
</dbReference>
<evidence type="ECO:0000256" key="6">
    <source>
        <dbReference type="ARBA" id="ARBA00022679"/>
    </source>
</evidence>
<evidence type="ECO:0000256" key="5">
    <source>
        <dbReference type="ARBA" id="ARBA00022553"/>
    </source>
</evidence>
<dbReference type="SUPFAM" id="SSF55874">
    <property type="entry name" value="ATPase domain of HSP90 chaperone/DNA topoisomerase II/histidine kinase"/>
    <property type="match status" value="1"/>
</dbReference>
<evidence type="ECO:0000256" key="8">
    <source>
        <dbReference type="ARBA" id="ARBA00022741"/>
    </source>
</evidence>
<evidence type="ECO:0000256" key="2">
    <source>
        <dbReference type="ARBA" id="ARBA00004651"/>
    </source>
</evidence>
<evidence type="ECO:0000256" key="14">
    <source>
        <dbReference type="SAM" id="Phobius"/>
    </source>
</evidence>
<dbReference type="Gene3D" id="6.10.340.10">
    <property type="match status" value="1"/>
</dbReference>
<dbReference type="InterPro" id="IPR004358">
    <property type="entry name" value="Sig_transdc_His_kin-like_C"/>
</dbReference>
<dbReference type="Gene3D" id="1.10.287.130">
    <property type="match status" value="1"/>
</dbReference>
<dbReference type="AlphaFoldDB" id="A0A923NMH3"/>
<organism evidence="17 18">
    <name type="scientific">Zhenpiania hominis</name>
    <dbReference type="NCBI Taxonomy" id="2763644"/>
    <lineage>
        <taxon>Bacteria</taxon>
        <taxon>Bacillati</taxon>
        <taxon>Bacillota</taxon>
        <taxon>Clostridia</taxon>
        <taxon>Peptostreptococcales</taxon>
        <taxon>Anaerovoracaceae</taxon>
        <taxon>Zhenpiania</taxon>
    </lineage>
</organism>
<dbReference type="Proteomes" id="UP000602647">
    <property type="component" value="Unassembled WGS sequence"/>
</dbReference>
<feature type="domain" description="Histidine kinase" evidence="15">
    <location>
        <begin position="241"/>
        <end position="456"/>
    </location>
</feature>
<dbReference type="CDD" id="cd06225">
    <property type="entry name" value="HAMP"/>
    <property type="match status" value="1"/>
</dbReference>
<dbReference type="SMART" id="SM00387">
    <property type="entry name" value="HATPase_c"/>
    <property type="match status" value="1"/>
</dbReference>
<dbReference type="InterPro" id="IPR003594">
    <property type="entry name" value="HATPase_dom"/>
</dbReference>
<dbReference type="Pfam" id="PF00672">
    <property type="entry name" value="HAMP"/>
    <property type="match status" value="1"/>
</dbReference>
<dbReference type="Pfam" id="PF02518">
    <property type="entry name" value="HATPase_c"/>
    <property type="match status" value="1"/>
</dbReference>
<evidence type="ECO:0000256" key="4">
    <source>
        <dbReference type="ARBA" id="ARBA00022475"/>
    </source>
</evidence>
<dbReference type="GO" id="GO:0005886">
    <property type="term" value="C:plasma membrane"/>
    <property type="evidence" value="ECO:0007669"/>
    <property type="project" value="UniProtKB-SubCell"/>
</dbReference>
<dbReference type="InterPro" id="IPR003660">
    <property type="entry name" value="HAMP_dom"/>
</dbReference>
<feature type="transmembrane region" description="Helical" evidence="14">
    <location>
        <begin position="155"/>
        <end position="174"/>
    </location>
</feature>
<keyword evidence="5" id="KW-0597">Phosphoprotein</keyword>
<keyword evidence="8" id="KW-0547">Nucleotide-binding</keyword>
<keyword evidence="18" id="KW-1185">Reference proteome</keyword>
<accession>A0A923NMH3</accession>
<keyword evidence="10" id="KW-0067">ATP-binding</keyword>
<dbReference type="Gene3D" id="3.30.565.10">
    <property type="entry name" value="Histidine kinase-like ATPase, C-terminal domain"/>
    <property type="match status" value="1"/>
</dbReference>
<gene>
    <name evidence="17" type="ORF">H9L42_08555</name>
</gene>
<dbReference type="PROSITE" id="PS50885">
    <property type="entry name" value="HAMP"/>
    <property type="match status" value="1"/>
</dbReference>
<dbReference type="GO" id="GO:0000155">
    <property type="term" value="F:phosphorelay sensor kinase activity"/>
    <property type="evidence" value="ECO:0007669"/>
    <property type="project" value="InterPro"/>
</dbReference>
<evidence type="ECO:0000256" key="7">
    <source>
        <dbReference type="ARBA" id="ARBA00022692"/>
    </source>
</evidence>
<proteinExistence type="predicted"/>
<dbReference type="InterPro" id="IPR050398">
    <property type="entry name" value="HssS/ArlS-like"/>
</dbReference>
<comment type="caution">
    <text evidence="17">The sequence shown here is derived from an EMBL/GenBank/DDBJ whole genome shotgun (WGS) entry which is preliminary data.</text>
</comment>
<keyword evidence="9 17" id="KW-0418">Kinase</keyword>
<keyword evidence="7 14" id="KW-0812">Transmembrane</keyword>
<dbReference type="PANTHER" id="PTHR45528">
    <property type="entry name" value="SENSOR HISTIDINE KINASE CPXA"/>
    <property type="match status" value="1"/>
</dbReference>
<evidence type="ECO:0000256" key="12">
    <source>
        <dbReference type="ARBA" id="ARBA00023012"/>
    </source>
</evidence>
<dbReference type="CDD" id="cd00082">
    <property type="entry name" value="HisKA"/>
    <property type="match status" value="1"/>
</dbReference>
<sequence length="458" mass="51343">MKKLSIKTRVTIWYAFFLVLLVSLIFISLFYTSDRLIQENIKGDLTAAVDDSIQDVKIENGSLEIDDDLLSYRDGIYVLVYRENNFIVTGSLPAGITEEIPFISDQVRIVENNEREYYVYDHLISDDTFADVWIRGITSADLADSDPAVALMLKFFFISLPLLILVAAVGGYYITKRAFRPVSQITETAVHIQESSDLSQRIHLETGGQTKDEIYHLAATFDRMLDRLENSFEAEKQFSNDASHELRTPIAVIMAQCEYSLKRDTSPEEIHSSLSVILDQSRKMSTLINQLLTLARADRGTAKLDFERINVSDITCMVALEQEALAEKRGITIHQEITPDLYADVDETLFMRLWINLISNSIKYGKDGGSIRVVLRASESRIIGQVIDDGIGISPEALPKIWDRFYQVNPSRSDGSSSGLGLSMVKWIISAHNGDITADSVPGTGSRFTFSIPKDANV</sequence>
<dbReference type="PRINTS" id="PR00344">
    <property type="entry name" value="BCTRLSENSOR"/>
</dbReference>
<evidence type="ECO:0000313" key="18">
    <source>
        <dbReference type="Proteomes" id="UP000602647"/>
    </source>
</evidence>
<dbReference type="InterPro" id="IPR036890">
    <property type="entry name" value="HATPase_C_sf"/>
</dbReference>
<feature type="domain" description="HAMP" evidence="16">
    <location>
        <begin position="176"/>
        <end position="233"/>
    </location>
</feature>
<evidence type="ECO:0000256" key="3">
    <source>
        <dbReference type="ARBA" id="ARBA00012438"/>
    </source>
</evidence>
<evidence type="ECO:0000313" key="17">
    <source>
        <dbReference type="EMBL" id="MBC6679877.1"/>
    </source>
</evidence>
<evidence type="ECO:0000259" key="15">
    <source>
        <dbReference type="PROSITE" id="PS50109"/>
    </source>
</evidence>
<evidence type="ECO:0000256" key="10">
    <source>
        <dbReference type="ARBA" id="ARBA00022840"/>
    </source>
</evidence>